<sequence length="110" mass="12219">MATYTSNVQLRPEHVHFGRDMGRQVAIGEHPGTLQSMLADVRRELSGVILRSAWTYHEVTARLVYGGCQCLNKSGTQLKIVPMPLRSARGSIPTPSQTETLVFLTQRQPS</sequence>
<dbReference type="AlphaFoldDB" id="A0A8X6PKB9"/>
<organism evidence="1 2">
    <name type="scientific">Nephila pilipes</name>
    <name type="common">Giant wood spider</name>
    <name type="synonym">Nephila maculata</name>
    <dbReference type="NCBI Taxonomy" id="299642"/>
    <lineage>
        <taxon>Eukaryota</taxon>
        <taxon>Metazoa</taxon>
        <taxon>Ecdysozoa</taxon>
        <taxon>Arthropoda</taxon>
        <taxon>Chelicerata</taxon>
        <taxon>Arachnida</taxon>
        <taxon>Araneae</taxon>
        <taxon>Araneomorphae</taxon>
        <taxon>Entelegynae</taxon>
        <taxon>Araneoidea</taxon>
        <taxon>Nephilidae</taxon>
        <taxon>Nephila</taxon>
    </lineage>
</organism>
<evidence type="ECO:0000313" key="1">
    <source>
        <dbReference type="EMBL" id="GFT73187.1"/>
    </source>
</evidence>
<gene>
    <name evidence="1" type="ORF">NPIL_647821</name>
</gene>
<protein>
    <submittedName>
        <fullName evidence="1">Uncharacterized protein</fullName>
    </submittedName>
</protein>
<accession>A0A8X6PKB9</accession>
<comment type="caution">
    <text evidence="1">The sequence shown here is derived from an EMBL/GenBank/DDBJ whole genome shotgun (WGS) entry which is preliminary data.</text>
</comment>
<reference evidence="1" key="1">
    <citation type="submission" date="2020-08" db="EMBL/GenBank/DDBJ databases">
        <title>Multicomponent nature underlies the extraordinary mechanical properties of spider dragline silk.</title>
        <authorList>
            <person name="Kono N."/>
            <person name="Nakamura H."/>
            <person name="Mori M."/>
            <person name="Yoshida Y."/>
            <person name="Ohtoshi R."/>
            <person name="Malay A.D."/>
            <person name="Moran D.A.P."/>
            <person name="Tomita M."/>
            <person name="Numata K."/>
            <person name="Arakawa K."/>
        </authorList>
    </citation>
    <scope>NUCLEOTIDE SEQUENCE</scope>
</reference>
<name>A0A8X6PKB9_NEPPI</name>
<evidence type="ECO:0000313" key="2">
    <source>
        <dbReference type="Proteomes" id="UP000887013"/>
    </source>
</evidence>
<dbReference type="Proteomes" id="UP000887013">
    <property type="component" value="Unassembled WGS sequence"/>
</dbReference>
<proteinExistence type="predicted"/>
<keyword evidence="2" id="KW-1185">Reference proteome</keyword>
<dbReference type="EMBL" id="BMAW01070423">
    <property type="protein sequence ID" value="GFT73187.1"/>
    <property type="molecule type" value="Genomic_DNA"/>
</dbReference>